<feature type="repeat" description="ANK" evidence="3">
    <location>
        <begin position="211"/>
        <end position="243"/>
    </location>
</feature>
<keyword evidence="2 3" id="KW-0040">ANK repeat</keyword>
<feature type="transmembrane region" description="Helical" evidence="4">
    <location>
        <begin position="1338"/>
        <end position="1362"/>
    </location>
</feature>
<keyword evidence="4" id="KW-1133">Transmembrane helix</keyword>
<dbReference type="Proteomes" id="UP000481153">
    <property type="component" value="Unassembled WGS sequence"/>
</dbReference>
<dbReference type="VEuPathDB" id="FungiDB:AeMF1_016180"/>
<accession>A0A6G0XD59</accession>
<gene>
    <name evidence="5" type="ORF">Ae201684_005992</name>
</gene>
<keyword evidence="6" id="KW-1185">Reference proteome</keyword>
<evidence type="ECO:0000256" key="2">
    <source>
        <dbReference type="ARBA" id="ARBA00023043"/>
    </source>
</evidence>
<dbReference type="PROSITE" id="PS50297">
    <property type="entry name" value="ANK_REP_REGION"/>
    <property type="match status" value="3"/>
</dbReference>
<feature type="transmembrane region" description="Helical" evidence="4">
    <location>
        <begin position="1440"/>
        <end position="1461"/>
    </location>
</feature>
<keyword evidence="4" id="KW-0472">Membrane</keyword>
<dbReference type="SUPFAM" id="SSF48403">
    <property type="entry name" value="Ankyrin repeat"/>
    <property type="match status" value="2"/>
</dbReference>
<keyword evidence="4" id="KW-0812">Transmembrane</keyword>
<keyword evidence="1" id="KW-0677">Repeat</keyword>
<name>A0A6G0XD59_9STRA</name>
<dbReference type="VEuPathDB" id="FungiDB:AeMF1_017668"/>
<dbReference type="EMBL" id="VJMJ01000079">
    <property type="protein sequence ID" value="KAF0737997.1"/>
    <property type="molecule type" value="Genomic_DNA"/>
</dbReference>
<comment type="caution">
    <text evidence="5">The sequence shown here is derived from an EMBL/GenBank/DDBJ whole genome shotgun (WGS) entry which is preliminary data.</text>
</comment>
<feature type="repeat" description="ANK" evidence="3">
    <location>
        <begin position="182"/>
        <end position="214"/>
    </location>
</feature>
<dbReference type="PROSITE" id="PS50088">
    <property type="entry name" value="ANK_REPEAT"/>
    <property type="match status" value="3"/>
</dbReference>
<dbReference type="InterPro" id="IPR002110">
    <property type="entry name" value="Ankyrin_rpt"/>
</dbReference>
<dbReference type="InterPro" id="IPR036770">
    <property type="entry name" value="Ankyrin_rpt-contain_sf"/>
</dbReference>
<feature type="transmembrane region" description="Helical" evidence="4">
    <location>
        <begin position="1411"/>
        <end position="1428"/>
    </location>
</feature>
<sequence length="1544" mass="175538">MAQDKWFKLKSMFGNLDGLGQEKTIEMFDNEEKTTGDDEDDEESEDAMKSCFDLFNERKFLRIQKRLENISDEELAAMDPAGLTILDYAAISKNLDLVARIIEQTNYKIIPNYLCSPLLQATKHMAVDIVEFFIKAFRSSLDFTFVDSEGDTCLNIAARNSCNQIVELLLKAGADPNVENITGQTPLTSAVLGWNVRGVEILLNSGAEIDHRKTALYVASSQGFKDAITALLKAGAEIDIKDTSVEKYIVQVAKHPEITKKLQIECISCALYPVHTMVRQGNLKALQNWFSSEAVKGPGLFQIWRGHFWSEGQEFEIKMPIKLCRKAPTRTYQCTGIFEDEGGVYQVNGEWRDKALNVMKSYTNSEKTIEFKGFVNMEADEWKGTCTSSDGSINGEFLIKVPLFACSKCQSKKPEDGIVCFTCSALKTSGLVFPFVAANLYRLNGFGHGSNGEVYKLSGIWKDDRIVAAKHYTSGTEMYEGNFDQETKVWSGELINSRGSTFPFHFDIDMWPCTECGVDVPNENAKCFNCQKGNNYNWKGEASQDGEWKPTGLFIVVTRDTDHGCYRLVGEGTDDIDSFDAFGTWEGNYIKMTKVYAHHLSEFKGTFDEDTKIWSGTWTGLEEATGEFRITIPSYACYKCEGFVPVQNELCLNCSVDVPVWNPLNGSLLRAWVGQCRLETGDWTDDEFCVNVIRDLATDSYRFAGFDKDGEGFFASSGVWKGGSIHMERIYPDMKAFMDGKYDPVKSEWSGPSVLEYDSGYKNNGKMRYTVPMWPCIQCSKLVPIEDTLCFSCDKIPRDSVGPLNLPFEVKSIRRQIKARIHISQILNERDRNGRTVLMYAAENAHLNILEEILPFISPDDIRTNDNDCKSALDLALARKLVCSDNLYQITNDELLNCIEVIRRRSCLRINPFTIPKNFDLDQKCCGDCTEAVQATAKKDPTLKLYDLAKSKHWEDLEDLLSEPIEGEILNARQEDTGSTVVHLVCRDGKGKILKLLLEQPELDLNIANNAYKYPLYEAVKKDRVGCVQLLLNAGVAPYLMDAYEAHEDQISQLNKNAKCYQMIVNKYTLMQQDRFNLYYQANVPTEIDIQDKDGKTCLDLVKELRNNPAIASETKHASPHAKIKSMLTIETQTRAKSVEFRDKLAKALVRMTLEEAFVQGGFRKAINCSPKLARSFLDDCVVITRHDVQFSQLKQIYGDEVKTSALNSTLNLKSDDEDYIMEARKECLEHVVMRRVMEIKWELFGRRKYIEQFMMNMLLLVTSAISSIMFDGDPMTSVSSGFLISGISAVVLTYVGCIIVQFLRPQLLWRISRYIYDRKLTNEPQLEIPNLREKKRLAIMLLICQAVFLTVLLVIPILYFIDLVDVDQYFPIFNHCVLWLTAAYFLMNEIQEARAGLLKYFKSDVNKAQMAIYLVIFFVFVPLKLNIVKFGMLPDSKMAVEIGIGTFISIMLWVLTVQFLEVVPSASYLLPMMSNLLQDVWNFFIFFGVFQMGLTITFYQLFKRTDDESFHFVSGIVVAYMKSRCKSDEYLSYIVVIFRLLQE</sequence>
<feature type="transmembrane region" description="Helical" evidence="4">
    <location>
        <begin position="1481"/>
        <end position="1503"/>
    </location>
</feature>
<protein>
    <submittedName>
        <fullName evidence="5">Uncharacterized protein</fullName>
    </submittedName>
</protein>
<dbReference type="PANTHER" id="PTHR24198:SF165">
    <property type="entry name" value="ANKYRIN REPEAT-CONTAINING PROTEIN-RELATED"/>
    <property type="match status" value="1"/>
</dbReference>
<evidence type="ECO:0000256" key="3">
    <source>
        <dbReference type="PROSITE-ProRule" id="PRU00023"/>
    </source>
</evidence>
<dbReference type="SMART" id="SM00248">
    <property type="entry name" value="ANK"/>
    <property type="match status" value="8"/>
</dbReference>
<feature type="transmembrane region" description="Helical" evidence="4">
    <location>
        <begin position="1283"/>
        <end position="1304"/>
    </location>
</feature>
<proteinExistence type="predicted"/>
<evidence type="ECO:0000256" key="4">
    <source>
        <dbReference type="SAM" id="Phobius"/>
    </source>
</evidence>
<dbReference type="PANTHER" id="PTHR24198">
    <property type="entry name" value="ANKYRIN REPEAT AND PROTEIN KINASE DOMAIN-CONTAINING PROTEIN"/>
    <property type="match status" value="1"/>
</dbReference>
<evidence type="ECO:0000313" key="5">
    <source>
        <dbReference type="EMBL" id="KAF0737997.1"/>
    </source>
</evidence>
<reference evidence="5 6" key="1">
    <citation type="submission" date="2019-07" db="EMBL/GenBank/DDBJ databases">
        <title>Genomics analysis of Aphanomyces spp. identifies a new class of oomycete effector associated with host adaptation.</title>
        <authorList>
            <person name="Gaulin E."/>
        </authorList>
    </citation>
    <scope>NUCLEOTIDE SEQUENCE [LARGE SCALE GENOMIC DNA]</scope>
    <source>
        <strain evidence="5 6">ATCC 201684</strain>
    </source>
</reference>
<organism evidence="5 6">
    <name type="scientific">Aphanomyces euteiches</name>
    <dbReference type="NCBI Taxonomy" id="100861"/>
    <lineage>
        <taxon>Eukaryota</taxon>
        <taxon>Sar</taxon>
        <taxon>Stramenopiles</taxon>
        <taxon>Oomycota</taxon>
        <taxon>Saprolegniomycetes</taxon>
        <taxon>Saprolegniales</taxon>
        <taxon>Verrucalvaceae</taxon>
        <taxon>Aphanomyces</taxon>
    </lineage>
</organism>
<evidence type="ECO:0000313" key="6">
    <source>
        <dbReference type="Proteomes" id="UP000481153"/>
    </source>
</evidence>
<feature type="repeat" description="ANK" evidence="3">
    <location>
        <begin position="149"/>
        <end position="181"/>
    </location>
</feature>
<dbReference type="Pfam" id="PF12796">
    <property type="entry name" value="Ank_2"/>
    <property type="match status" value="2"/>
</dbReference>
<evidence type="ECO:0000256" key="1">
    <source>
        <dbReference type="ARBA" id="ARBA00022737"/>
    </source>
</evidence>
<dbReference type="Gene3D" id="1.25.40.20">
    <property type="entry name" value="Ankyrin repeat-containing domain"/>
    <property type="match status" value="3"/>
</dbReference>